<proteinExistence type="predicted"/>
<gene>
    <name evidence="1" type="ORF">Q8W34_14170</name>
</gene>
<organism evidence="1 2">
    <name type="scientific">Pseudoalteromonas marina</name>
    <dbReference type="NCBI Taxonomy" id="267375"/>
    <lineage>
        <taxon>Bacteria</taxon>
        <taxon>Pseudomonadati</taxon>
        <taxon>Pseudomonadota</taxon>
        <taxon>Gammaproteobacteria</taxon>
        <taxon>Alteromonadales</taxon>
        <taxon>Pseudoalteromonadaceae</taxon>
        <taxon>Pseudoalteromonas</taxon>
    </lineage>
</organism>
<protein>
    <submittedName>
        <fullName evidence="1">Uncharacterized protein</fullName>
    </submittedName>
</protein>
<evidence type="ECO:0000313" key="2">
    <source>
        <dbReference type="Proteomes" id="UP001177212"/>
    </source>
</evidence>
<sequence length="253" mass="28823">MYKSYLIEGSFYTGVGSRKAPIHILYLFSVLAQIFESKGLSLRSGGALGADSSFSDALLNPIKNSQIFVTNNMKKPNYYNPKEYYGTSFDGHYRKAMRLIMDLKLHKKWERCTNSAMELHNRNIFQVLGLDLNSPSSFLLCWTLRGERAYAETTQLTGGTATAINTACMYNVPVFNLAYGPDFLFTMDFIFKNIHLVDFEKLYAIKPKSRVVDEAPYGLQLKSISHELSTAFSDFGFFLDDKSLQVLFKNYFN</sequence>
<name>A0ABT9FGB4_9GAMM</name>
<dbReference type="EMBL" id="JAUYVT010000014">
    <property type="protein sequence ID" value="MDP2565788.1"/>
    <property type="molecule type" value="Genomic_DNA"/>
</dbReference>
<reference evidence="1" key="1">
    <citation type="submission" date="2023-07" db="EMBL/GenBank/DDBJ databases">
        <title>Genome content predicts the carbon catabolic preferences of heterotrophic bacteria.</title>
        <authorList>
            <person name="Gralka M."/>
        </authorList>
    </citation>
    <scope>NUCLEOTIDE SEQUENCE</scope>
    <source>
        <strain evidence="1">4G09</strain>
    </source>
</reference>
<keyword evidence="2" id="KW-1185">Reference proteome</keyword>
<dbReference type="Proteomes" id="UP001177212">
    <property type="component" value="Unassembled WGS sequence"/>
</dbReference>
<accession>A0ABT9FGB4</accession>
<dbReference type="RefSeq" id="WP_305472520.1">
    <property type="nucleotide sequence ID" value="NZ_JAUYVT010000014.1"/>
</dbReference>
<evidence type="ECO:0000313" key="1">
    <source>
        <dbReference type="EMBL" id="MDP2565788.1"/>
    </source>
</evidence>
<comment type="caution">
    <text evidence="1">The sequence shown here is derived from an EMBL/GenBank/DDBJ whole genome shotgun (WGS) entry which is preliminary data.</text>
</comment>